<protein>
    <submittedName>
        <fullName evidence="2">Unannotated protein</fullName>
    </submittedName>
</protein>
<dbReference type="Gene3D" id="3.40.50.2300">
    <property type="match status" value="1"/>
</dbReference>
<dbReference type="GO" id="GO:0000160">
    <property type="term" value="P:phosphorelay signal transduction system"/>
    <property type="evidence" value="ECO:0007669"/>
    <property type="project" value="InterPro"/>
</dbReference>
<dbReference type="AlphaFoldDB" id="A0A6J7EY46"/>
<gene>
    <name evidence="2" type="ORF">UFOPK3402_01917</name>
</gene>
<sequence length="162" mass="16881">MTAALTGGSPPALSVMVVEDEPLFRDLLVNALLSQMPDATVTGIYPTAEAALEGLTRVDVLLTDIDLGGGMSGVELGIQMRRRSAARGVVLLSNLSKPSLLATIPPDVQGGWSYLLKKNVSDIDQLGTALRGAAAGEITIDGRLLAGARIETDGPMGRLTDR</sequence>
<evidence type="ECO:0000259" key="1">
    <source>
        <dbReference type="PROSITE" id="PS50110"/>
    </source>
</evidence>
<dbReference type="Pfam" id="PF00072">
    <property type="entry name" value="Response_reg"/>
    <property type="match status" value="1"/>
</dbReference>
<proteinExistence type="predicted"/>
<dbReference type="EMBL" id="CAFBLS010000315">
    <property type="protein sequence ID" value="CAB4886498.1"/>
    <property type="molecule type" value="Genomic_DNA"/>
</dbReference>
<dbReference type="SUPFAM" id="SSF52172">
    <property type="entry name" value="CheY-like"/>
    <property type="match status" value="1"/>
</dbReference>
<dbReference type="InterPro" id="IPR011006">
    <property type="entry name" value="CheY-like_superfamily"/>
</dbReference>
<dbReference type="PROSITE" id="PS50110">
    <property type="entry name" value="RESPONSE_REGULATORY"/>
    <property type="match status" value="1"/>
</dbReference>
<feature type="domain" description="Response regulatory" evidence="1">
    <location>
        <begin position="14"/>
        <end position="132"/>
    </location>
</feature>
<accession>A0A6J7EY46</accession>
<dbReference type="InterPro" id="IPR001789">
    <property type="entry name" value="Sig_transdc_resp-reg_receiver"/>
</dbReference>
<evidence type="ECO:0000313" key="2">
    <source>
        <dbReference type="EMBL" id="CAB4886498.1"/>
    </source>
</evidence>
<name>A0A6J7EY46_9ZZZZ</name>
<dbReference type="SMART" id="SM00448">
    <property type="entry name" value="REC"/>
    <property type="match status" value="1"/>
</dbReference>
<reference evidence="2" key="1">
    <citation type="submission" date="2020-05" db="EMBL/GenBank/DDBJ databases">
        <authorList>
            <person name="Chiriac C."/>
            <person name="Salcher M."/>
            <person name="Ghai R."/>
            <person name="Kavagutti S V."/>
        </authorList>
    </citation>
    <scope>NUCLEOTIDE SEQUENCE</scope>
</reference>
<organism evidence="2">
    <name type="scientific">freshwater metagenome</name>
    <dbReference type="NCBI Taxonomy" id="449393"/>
    <lineage>
        <taxon>unclassified sequences</taxon>
        <taxon>metagenomes</taxon>
        <taxon>ecological metagenomes</taxon>
    </lineage>
</organism>